<feature type="domain" description="CUB" evidence="4">
    <location>
        <begin position="175"/>
        <end position="314"/>
    </location>
</feature>
<feature type="chain" id="PRO_5041454237" description="CUB domain-containing protein" evidence="3">
    <location>
        <begin position="20"/>
        <end position="785"/>
    </location>
</feature>
<dbReference type="InterPro" id="IPR000859">
    <property type="entry name" value="CUB_dom"/>
</dbReference>
<feature type="domain" description="CUB" evidence="4">
    <location>
        <begin position="418"/>
        <end position="538"/>
    </location>
</feature>
<dbReference type="Pfam" id="PF00431">
    <property type="entry name" value="CUB"/>
    <property type="match status" value="2"/>
</dbReference>
<dbReference type="PANTHER" id="PTHR46908:SF4">
    <property type="entry name" value="TUMOR NECROSIS FACTOR-INDUCIBLE GENE 6 PROTEIN"/>
    <property type="match status" value="1"/>
</dbReference>
<comment type="caution">
    <text evidence="5">The sequence shown here is derived from an EMBL/GenBank/DDBJ whole genome shotgun (WGS) entry which is preliminary data.</text>
</comment>
<name>A0AA38ID55_9CUCU</name>
<evidence type="ECO:0000256" key="2">
    <source>
        <dbReference type="PROSITE-ProRule" id="PRU00059"/>
    </source>
</evidence>
<accession>A0AA38ID55</accession>
<dbReference type="PANTHER" id="PTHR46908">
    <property type="entry name" value="CUBILIN-LIKE PROTEIN"/>
    <property type="match status" value="1"/>
</dbReference>
<dbReference type="AlphaFoldDB" id="A0AA38ID55"/>
<sequence>MYIFTLVSILSALLVSAFCQNLSARNFDSDCGQVFTKQQFVIESRGYPSNYPLNYQCFYLVKGPSCPTHFKLELLYFRVEDSLGCSKDRLEIDDKDALCGNKDGVVKNYFSEKGTLILRFVSDNYTSGRGYRILITRYPCSLQQSTTQSIPKWYTTNKDVEYTTTTVRPPNSRNCCKNFYNSKQFTLTSPNFPYSVTTPADCFYEIHKLNSDICRLRIHAKFFWLGRSTNCAESFLEIDGKYICGCKSDLKIIAPFEGYSTKILRFVSGGQERSSYSGFIVEVIQDECPKKVIPESNSKNKTVEKKFRFYNDQINRVAWPNKSDDLVVEKLHLISENTEIIKDDHLETHGQLQPQVVRNVYFYSFPDINRIPHDREDTEYVDTSSKTSFNQDNFDYNYCRSWNQEQFNSISLRNLPVCKNNEGTIVERKCFELNQIRGYFKSPGYPFYYLGNKNFCYKFRKLPGYCTIRVFMKDFDLQDSVTCENDYVLFANQLRYCGRRLANTISTLDVRNKLYEQMNFVTDALFCGRGFFGAYEQIPCQEFPHPINPTDPTGTTPPYVPPTMTPCSKTVREEMFTFDVYDYNEPSCMLVIKKNTEYVCSVKIYFEKFDLVCAWESLVIDGTRYCGNLTGESVNIEVTNRDPIIVYRRFLKTDAGGLRLKLTGTQVSDDCPYPEVPAERFIKPKSLNWTDVDSNRQFILKFGDRFKNICGVITNTTESKLPETFCELIMKEHNNVTDCVPLKENSLIVPFNSQKLELKIRDAQETEEIEFQEIDCDDLSKNSNS</sequence>
<feature type="domain" description="CUB" evidence="4">
    <location>
        <begin position="31"/>
        <end position="138"/>
    </location>
</feature>
<keyword evidence="1 2" id="KW-1015">Disulfide bond</keyword>
<dbReference type="SMART" id="SM00042">
    <property type="entry name" value="CUB"/>
    <property type="match status" value="2"/>
</dbReference>
<reference evidence="5" key="1">
    <citation type="journal article" date="2023" name="G3 (Bethesda)">
        <title>Whole genome assemblies of Zophobas morio and Tenebrio molitor.</title>
        <authorList>
            <person name="Kaur S."/>
            <person name="Stinson S.A."/>
            <person name="diCenzo G.C."/>
        </authorList>
    </citation>
    <scope>NUCLEOTIDE SEQUENCE</scope>
    <source>
        <strain evidence="5">QUZm001</strain>
    </source>
</reference>
<comment type="caution">
    <text evidence="2">Lacks conserved residue(s) required for the propagation of feature annotation.</text>
</comment>
<dbReference type="SUPFAM" id="SSF49854">
    <property type="entry name" value="Spermadhesin, CUB domain"/>
    <property type="match status" value="3"/>
</dbReference>
<proteinExistence type="predicted"/>
<feature type="signal peptide" evidence="3">
    <location>
        <begin position="1"/>
        <end position="19"/>
    </location>
</feature>
<evidence type="ECO:0000313" key="6">
    <source>
        <dbReference type="Proteomes" id="UP001168821"/>
    </source>
</evidence>
<gene>
    <name evidence="5" type="ORF">Zmor_014814</name>
</gene>
<evidence type="ECO:0000313" key="5">
    <source>
        <dbReference type="EMBL" id="KAJ3655693.1"/>
    </source>
</evidence>
<organism evidence="5 6">
    <name type="scientific">Zophobas morio</name>
    <dbReference type="NCBI Taxonomy" id="2755281"/>
    <lineage>
        <taxon>Eukaryota</taxon>
        <taxon>Metazoa</taxon>
        <taxon>Ecdysozoa</taxon>
        <taxon>Arthropoda</taxon>
        <taxon>Hexapoda</taxon>
        <taxon>Insecta</taxon>
        <taxon>Pterygota</taxon>
        <taxon>Neoptera</taxon>
        <taxon>Endopterygota</taxon>
        <taxon>Coleoptera</taxon>
        <taxon>Polyphaga</taxon>
        <taxon>Cucujiformia</taxon>
        <taxon>Tenebrionidae</taxon>
        <taxon>Zophobas</taxon>
    </lineage>
</organism>
<dbReference type="InterPro" id="IPR052129">
    <property type="entry name" value="Spermadhesin-Link_domain"/>
</dbReference>
<dbReference type="InterPro" id="IPR035914">
    <property type="entry name" value="Sperma_CUB_dom_sf"/>
</dbReference>
<dbReference type="PROSITE" id="PS01180">
    <property type="entry name" value="CUB"/>
    <property type="match status" value="3"/>
</dbReference>
<dbReference type="Gene3D" id="2.60.120.290">
    <property type="entry name" value="Spermadhesin, CUB domain"/>
    <property type="match status" value="3"/>
</dbReference>
<dbReference type="CDD" id="cd00041">
    <property type="entry name" value="CUB"/>
    <property type="match status" value="2"/>
</dbReference>
<feature type="disulfide bond" evidence="2">
    <location>
        <begin position="175"/>
        <end position="202"/>
    </location>
</feature>
<keyword evidence="3" id="KW-0732">Signal</keyword>
<protein>
    <recommendedName>
        <fullName evidence="4">CUB domain-containing protein</fullName>
    </recommendedName>
</protein>
<evidence type="ECO:0000259" key="4">
    <source>
        <dbReference type="PROSITE" id="PS01180"/>
    </source>
</evidence>
<evidence type="ECO:0000256" key="1">
    <source>
        <dbReference type="ARBA" id="ARBA00023157"/>
    </source>
</evidence>
<dbReference type="Proteomes" id="UP001168821">
    <property type="component" value="Unassembled WGS sequence"/>
</dbReference>
<dbReference type="EMBL" id="JALNTZ010000004">
    <property type="protein sequence ID" value="KAJ3655693.1"/>
    <property type="molecule type" value="Genomic_DNA"/>
</dbReference>
<keyword evidence="6" id="KW-1185">Reference proteome</keyword>
<evidence type="ECO:0000256" key="3">
    <source>
        <dbReference type="SAM" id="SignalP"/>
    </source>
</evidence>